<protein>
    <recommendedName>
        <fullName evidence="4">RNA uridylyltransferase</fullName>
        <ecNumber evidence="4">2.7.7.52</ecNumber>
    </recommendedName>
</protein>
<dbReference type="EC" id="2.7.7.52" evidence="4"/>
<dbReference type="VEuPathDB" id="TriTrypDB:TcIL3000_10_30"/>
<dbReference type="Pfam" id="PF03828">
    <property type="entry name" value="PAP_assoc"/>
    <property type="match status" value="1"/>
</dbReference>
<organism evidence="12">
    <name type="scientific">Trypanosoma congolense (strain IL3000)</name>
    <dbReference type="NCBI Taxonomy" id="1068625"/>
    <lineage>
        <taxon>Eukaryota</taxon>
        <taxon>Discoba</taxon>
        <taxon>Euglenozoa</taxon>
        <taxon>Kinetoplastea</taxon>
        <taxon>Metakinetoplastina</taxon>
        <taxon>Trypanosomatida</taxon>
        <taxon>Trypanosomatidae</taxon>
        <taxon>Trypanosoma</taxon>
        <taxon>Nannomonas</taxon>
    </lineage>
</organism>
<dbReference type="InterPro" id="IPR002058">
    <property type="entry name" value="PAP_assoc"/>
</dbReference>
<dbReference type="Gene3D" id="1.10.1410.10">
    <property type="match status" value="1"/>
</dbReference>
<dbReference type="GO" id="GO:0050265">
    <property type="term" value="F:RNA uridylyltransferase activity"/>
    <property type="evidence" value="ECO:0007669"/>
    <property type="project" value="UniProtKB-EC"/>
</dbReference>
<evidence type="ECO:0000256" key="9">
    <source>
        <dbReference type="ARBA" id="ARBA00049105"/>
    </source>
</evidence>
<comment type="catalytic activity">
    <reaction evidence="9">
        <text>RNA(n) + UTP = RNA(n)-3'-uridine ribonucleotide + diphosphate</text>
        <dbReference type="Rhea" id="RHEA:14785"/>
        <dbReference type="Rhea" id="RHEA-COMP:14527"/>
        <dbReference type="Rhea" id="RHEA-COMP:17348"/>
        <dbReference type="ChEBI" id="CHEBI:33019"/>
        <dbReference type="ChEBI" id="CHEBI:46398"/>
        <dbReference type="ChEBI" id="CHEBI:140395"/>
        <dbReference type="ChEBI" id="CHEBI:173116"/>
        <dbReference type="EC" id="2.7.7.52"/>
    </reaction>
</comment>
<dbReference type="PANTHER" id="PTHR12271:SF40">
    <property type="entry name" value="POLY(A) RNA POLYMERASE GLD2"/>
    <property type="match status" value="1"/>
</dbReference>
<evidence type="ECO:0000313" key="12">
    <source>
        <dbReference type="EMBL" id="CCC93244.1"/>
    </source>
</evidence>
<accession>G0UV30</accession>
<evidence type="ECO:0000256" key="2">
    <source>
        <dbReference type="ARBA" id="ARBA00001946"/>
    </source>
</evidence>
<evidence type="ECO:0000259" key="11">
    <source>
        <dbReference type="Pfam" id="PF22600"/>
    </source>
</evidence>
<evidence type="ECO:0000256" key="4">
    <source>
        <dbReference type="ARBA" id="ARBA00012472"/>
    </source>
</evidence>
<dbReference type="SUPFAM" id="SSF81301">
    <property type="entry name" value="Nucleotidyltransferase"/>
    <property type="match status" value="1"/>
</dbReference>
<dbReference type="SUPFAM" id="SSF81631">
    <property type="entry name" value="PAP/OAS1 substrate-binding domain"/>
    <property type="match status" value="1"/>
</dbReference>
<evidence type="ECO:0000256" key="3">
    <source>
        <dbReference type="ARBA" id="ARBA00004496"/>
    </source>
</evidence>
<comment type="cofactor">
    <cofactor evidence="2">
        <name>Mg(2+)</name>
        <dbReference type="ChEBI" id="CHEBI:18420"/>
    </cofactor>
</comment>
<comment type="subcellular location">
    <subcellularLocation>
        <location evidence="3">Cytoplasm</location>
    </subcellularLocation>
</comment>
<feature type="domain" description="Poly(A) RNA polymerase mitochondrial-like central palm" evidence="11">
    <location>
        <begin position="51"/>
        <end position="172"/>
    </location>
</feature>
<evidence type="ECO:0000256" key="1">
    <source>
        <dbReference type="ARBA" id="ARBA00001936"/>
    </source>
</evidence>
<dbReference type="Gene3D" id="3.30.460.10">
    <property type="entry name" value="Beta Polymerase, domain 2"/>
    <property type="match status" value="1"/>
</dbReference>
<keyword evidence="7" id="KW-0479">Metal-binding</keyword>
<dbReference type="AlphaFoldDB" id="G0UV30"/>
<evidence type="ECO:0000256" key="8">
    <source>
        <dbReference type="ARBA" id="ARBA00022842"/>
    </source>
</evidence>
<dbReference type="GO" id="GO:0031123">
    <property type="term" value="P:RNA 3'-end processing"/>
    <property type="evidence" value="ECO:0007669"/>
    <property type="project" value="TreeGrafter"/>
</dbReference>
<evidence type="ECO:0000259" key="10">
    <source>
        <dbReference type="Pfam" id="PF03828"/>
    </source>
</evidence>
<dbReference type="EMBL" id="HE575323">
    <property type="protein sequence ID" value="CCC93244.1"/>
    <property type="molecule type" value="Genomic_DNA"/>
</dbReference>
<proteinExistence type="predicted"/>
<dbReference type="GO" id="GO:0005739">
    <property type="term" value="C:mitochondrion"/>
    <property type="evidence" value="ECO:0007669"/>
    <property type="project" value="UniProtKB-ARBA"/>
</dbReference>
<keyword evidence="8" id="KW-0460">Magnesium</keyword>
<dbReference type="InterPro" id="IPR043519">
    <property type="entry name" value="NT_sf"/>
</dbReference>
<feature type="domain" description="PAP-associated" evidence="10">
    <location>
        <begin position="270"/>
        <end position="335"/>
    </location>
</feature>
<dbReference type="Pfam" id="PF22600">
    <property type="entry name" value="MTPAP-like_central"/>
    <property type="match status" value="1"/>
</dbReference>
<name>G0UV30_TRYCI</name>
<dbReference type="GO" id="GO:0046872">
    <property type="term" value="F:metal ion binding"/>
    <property type="evidence" value="ECO:0007669"/>
    <property type="project" value="UniProtKB-KW"/>
</dbReference>
<dbReference type="PANTHER" id="PTHR12271">
    <property type="entry name" value="POLY A POLYMERASE CID PAP -RELATED"/>
    <property type="match status" value="1"/>
</dbReference>
<dbReference type="InterPro" id="IPR054708">
    <property type="entry name" value="MTPAP-like_central"/>
</dbReference>
<keyword evidence="6" id="KW-0808">Transferase</keyword>
<evidence type="ECO:0000256" key="7">
    <source>
        <dbReference type="ARBA" id="ARBA00022723"/>
    </source>
</evidence>
<evidence type="ECO:0000256" key="6">
    <source>
        <dbReference type="ARBA" id="ARBA00022679"/>
    </source>
</evidence>
<reference evidence="12" key="1">
    <citation type="journal article" date="2012" name="Proc. Natl. Acad. Sci. U.S.A.">
        <title>Antigenic diversity is generated by distinct evolutionary mechanisms in African trypanosome species.</title>
        <authorList>
            <person name="Jackson A.P."/>
            <person name="Berry A."/>
            <person name="Aslett M."/>
            <person name="Allison H.C."/>
            <person name="Burton P."/>
            <person name="Vavrova-Anderson J."/>
            <person name="Brown R."/>
            <person name="Browne H."/>
            <person name="Corton N."/>
            <person name="Hauser H."/>
            <person name="Gamble J."/>
            <person name="Gilderthorp R."/>
            <person name="Marcello L."/>
            <person name="McQuillan J."/>
            <person name="Otto T.D."/>
            <person name="Quail M.A."/>
            <person name="Sanders M.J."/>
            <person name="van Tonder A."/>
            <person name="Ginger M.L."/>
            <person name="Field M.C."/>
            <person name="Barry J.D."/>
            <person name="Hertz-Fowler C."/>
            <person name="Berriman M."/>
        </authorList>
    </citation>
    <scope>NUCLEOTIDE SEQUENCE</scope>
    <source>
        <strain evidence="12">IL3000</strain>
    </source>
</reference>
<keyword evidence="5" id="KW-0963">Cytoplasm</keyword>
<evidence type="ECO:0000256" key="5">
    <source>
        <dbReference type="ARBA" id="ARBA00022490"/>
    </source>
</evidence>
<gene>
    <name evidence="12" type="ORF">TCIL3000_10_30</name>
</gene>
<comment type="cofactor">
    <cofactor evidence="1">
        <name>Mn(2+)</name>
        <dbReference type="ChEBI" id="CHEBI:29035"/>
    </cofactor>
</comment>
<sequence>MTLSVKLGSLLLTSKEYARFTDNQKWLEGLLRGFPVGDFLGLSTNSLRPCVIMYGSSVSGTAFQKADIDYSLLFLNNVSTTDLQEGGCLNFSQSEFIEVGRSYHKQVLLSVLEYMKREVCPSEVMQYEQVFSARVPVLRVWKSASDKADNLYFDMSMSLDGPRNSLLLRLYMKSDPRLRAGVLCIKRWCHSQGILDARRGWISPYALTVMYIFYMQVTKRTTQIIDENDVDKLLNSVAKLLRSGDGGNVSDAYGMLPYEEADMMVVFDDLRNFFSFFGECERFDFDNDVVDIRTRGKLLSKEAWVEEIKQLDEKERWKLMGYETMLIRDPYENHNLGRGVDFFRGEKIREVFRLSSKLMCGDIFGFLLS</sequence>